<feature type="compositionally biased region" description="Basic and acidic residues" evidence="1">
    <location>
        <begin position="1"/>
        <end position="19"/>
    </location>
</feature>
<gene>
    <name evidence="2" type="ORF">AAAT87_14940</name>
</gene>
<accession>A0ABV1G2L1</accession>
<organism evidence="2 3">
    <name type="scientific">Segatella sinensis</name>
    <dbReference type="NCBI Taxonomy" id="3085167"/>
    <lineage>
        <taxon>Bacteria</taxon>
        <taxon>Pseudomonadati</taxon>
        <taxon>Bacteroidota</taxon>
        <taxon>Bacteroidia</taxon>
        <taxon>Bacteroidales</taxon>
        <taxon>Prevotellaceae</taxon>
        <taxon>Segatella</taxon>
    </lineage>
</organism>
<dbReference type="EMBL" id="JBBNGE010000094">
    <property type="protein sequence ID" value="MEQ2509538.1"/>
    <property type="molecule type" value="Genomic_DNA"/>
</dbReference>
<evidence type="ECO:0000313" key="3">
    <source>
        <dbReference type="Proteomes" id="UP001465717"/>
    </source>
</evidence>
<sequence length="82" mass="9803">MEQHEKRPALPEKLKELQTKGRKLTQTLKHQMTMRVKRMKVAEGKRLNIGQFPNFHRSGSIRGMKKLYYGENCLLVRCYEKR</sequence>
<proteinExistence type="predicted"/>
<dbReference type="Proteomes" id="UP001465717">
    <property type="component" value="Unassembled WGS sequence"/>
</dbReference>
<evidence type="ECO:0000313" key="2">
    <source>
        <dbReference type="EMBL" id="MEQ2509538.1"/>
    </source>
</evidence>
<feature type="region of interest" description="Disordered" evidence="1">
    <location>
        <begin position="1"/>
        <end position="24"/>
    </location>
</feature>
<name>A0ABV1G2L1_9BACT</name>
<evidence type="ECO:0000256" key="1">
    <source>
        <dbReference type="SAM" id="MobiDB-lite"/>
    </source>
</evidence>
<reference evidence="2 3" key="1">
    <citation type="submission" date="2024-04" db="EMBL/GenBank/DDBJ databases">
        <title>Human intestinal bacterial collection.</title>
        <authorList>
            <person name="Pauvert C."/>
            <person name="Hitch T.C.A."/>
            <person name="Clavel T."/>
        </authorList>
    </citation>
    <scope>NUCLEOTIDE SEQUENCE [LARGE SCALE GENOMIC DNA]</scope>
    <source>
        <strain evidence="2 3">CLA-AA-H174</strain>
    </source>
</reference>
<protein>
    <submittedName>
        <fullName evidence="2">Uncharacterized protein</fullName>
    </submittedName>
</protein>
<keyword evidence="3" id="KW-1185">Reference proteome</keyword>
<dbReference type="RefSeq" id="WP_349226862.1">
    <property type="nucleotide sequence ID" value="NZ_JBBNGE010000094.1"/>
</dbReference>
<comment type="caution">
    <text evidence="2">The sequence shown here is derived from an EMBL/GenBank/DDBJ whole genome shotgun (WGS) entry which is preliminary data.</text>
</comment>